<keyword evidence="8 11" id="KW-0472">Membrane</keyword>
<feature type="domain" description="TonB-dependent receptor plug" evidence="16">
    <location>
        <begin position="61"/>
        <end position="170"/>
    </location>
</feature>
<dbReference type="OrthoDB" id="9764669at2"/>
<evidence type="ECO:0000259" key="15">
    <source>
        <dbReference type="Pfam" id="PF00593"/>
    </source>
</evidence>
<evidence type="ECO:0000256" key="14">
    <source>
        <dbReference type="SAM" id="SignalP"/>
    </source>
</evidence>
<dbReference type="GO" id="GO:0015344">
    <property type="term" value="F:siderophore uptake transmembrane transporter activity"/>
    <property type="evidence" value="ECO:0007669"/>
    <property type="project" value="TreeGrafter"/>
</dbReference>
<evidence type="ECO:0000256" key="7">
    <source>
        <dbReference type="ARBA" id="ARBA00023077"/>
    </source>
</evidence>
<dbReference type="InterPro" id="IPR012910">
    <property type="entry name" value="Plug_dom"/>
</dbReference>
<keyword evidence="10 11" id="KW-0998">Cell outer membrane</keyword>
<dbReference type="PROSITE" id="PS52016">
    <property type="entry name" value="TONB_DEPENDENT_REC_3"/>
    <property type="match status" value="1"/>
</dbReference>
<dbReference type="PANTHER" id="PTHR30069">
    <property type="entry name" value="TONB-DEPENDENT OUTER MEMBRANE RECEPTOR"/>
    <property type="match status" value="1"/>
</dbReference>
<dbReference type="Proteomes" id="UP000580517">
    <property type="component" value="Unassembled WGS sequence"/>
</dbReference>
<organism evidence="17 18">
    <name type="scientific">Allopusillimonas soli</name>
    <dbReference type="NCBI Taxonomy" id="659016"/>
    <lineage>
        <taxon>Bacteria</taxon>
        <taxon>Pseudomonadati</taxon>
        <taxon>Pseudomonadota</taxon>
        <taxon>Betaproteobacteria</taxon>
        <taxon>Burkholderiales</taxon>
        <taxon>Alcaligenaceae</taxon>
        <taxon>Allopusillimonas</taxon>
    </lineage>
</organism>
<dbReference type="InterPro" id="IPR010949">
    <property type="entry name" value="TonB_Hb/transfer/lactofer_rcpt"/>
</dbReference>
<keyword evidence="7 12" id="KW-0798">TonB box</keyword>
<keyword evidence="9 17" id="KW-0675">Receptor</keyword>
<protein>
    <submittedName>
        <fullName evidence="17">TonB-dependent hemoglobin/transferrin/lactoferrin family receptor</fullName>
    </submittedName>
</protein>
<dbReference type="PANTHER" id="PTHR30069:SF54">
    <property type="entry name" value="TRANSFERRIN-BINDING PROTEIN A"/>
    <property type="match status" value="1"/>
</dbReference>
<evidence type="ECO:0000256" key="5">
    <source>
        <dbReference type="ARBA" id="ARBA00022692"/>
    </source>
</evidence>
<evidence type="ECO:0000256" key="1">
    <source>
        <dbReference type="ARBA" id="ARBA00004571"/>
    </source>
</evidence>
<dbReference type="RefSeq" id="WP_129970220.1">
    <property type="nucleotide sequence ID" value="NZ_JACCEW010000005.1"/>
</dbReference>
<evidence type="ECO:0000256" key="2">
    <source>
        <dbReference type="ARBA" id="ARBA00009810"/>
    </source>
</evidence>
<evidence type="ECO:0000259" key="16">
    <source>
        <dbReference type="Pfam" id="PF07715"/>
    </source>
</evidence>
<evidence type="ECO:0000313" key="18">
    <source>
        <dbReference type="Proteomes" id="UP000580517"/>
    </source>
</evidence>
<dbReference type="GO" id="GO:0009279">
    <property type="term" value="C:cell outer membrane"/>
    <property type="evidence" value="ECO:0007669"/>
    <property type="project" value="UniProtKB-SubCell"/>
</dbReference>
<evidence type="ECO:0000256" key="6">
    <source>
        <dbReference type="ARBA" id="ARBA00022729"/>
    </source>
</evidence>
<dbReference type="InterPro" id="IPR036942">
    <property type="entry name" value="Beta-barrel_TonB_sf"/>
</dbReference>
<evidence type="ECO:0000256" key="3">
    <source>
        <dbReference type="ARBA" id="ARBA00022448"/>
    </source>
</evidence>
<reference evidence="17 18" key="1">
    <citation type="submission" date="2020-07" db="EMBL/GenBank/DDBJ databases">
        <title>Taxonomic revisions and descriptions of new bacterial species based on genomic comparisons in the high-G+C-content subgroup of the family Alcaligenaceae.</title>
        <authorList>
            <person name="Szabo A."/>
            <person name="Felfoldi T."/>
        </authorList>
    </citation>
    <scope>NUCLEOTIDE SEQUENCE [LARGE SCALE GENOMIC DNA]</scope>
    <source>
        <strain evidence="17 18">DSM 25264</strain>
    </source>
</reference>
<accession>A0A853FEB0</accession>
<dbReference type="InterPro" id="IPR000531">
    <property type="entry name" value="Beta-barrel_TonB"/>
</dbReference>
<dbReference type="SUPFAM" id="SSF56935">
    <property type="entry name" value="Porins"/>
    <property type="match status" value="1"/>
</dbReference>
<evidence type="ECO:0000256" key="8">
    <source>
        <dbReference type="ARBA" id="ARBA00023136"/>
    </source>
</evidence>
<dbReference type="CDD" id="cd01347">
    <property type="entry name" value="ligand_gated_channel"/>
    <property type="match status" value="1"/>
</dbReference>
<comment type="subcellular location">
    <subcellularLocation>
        <location evidence="1 11">Cell outer membrane</location>
        <topology evidence="1 11">Multi-pass membrane protein</topology>
    </subcellularLocation>
</comment>
<dbReference type="Pfam" id="PF00593">
    <property type="entry name" value="TonB_dep_Rec_b-barrel"/>
    <property type="match status" value="1"/>
</dbReference>
<proteinExistence type="inferred from homology"/>
<dbReference type="InterPro" id="IPR037066">
    <property type="entry name" value="Plug_dom_sf"/>
</dbReference>
<feature type="signal peptide" evidence="14">
    <location>
        <begin position="1"/>
        <end position="28"/>
    </location>
</feature>
<feature type="domain" description="TonB-dependent receptor-like beta-barrel" evidence="15">
    <location>
        <begin position="307"/>
        <end position="798"/>
    </location>
</feature>
<comment type="caution">
    <text evidence="17">The sequence shown here is derived from an EMBL/GenBank/DDBJ whole genome shotgun (WGS) entry which is preliminary data.</text>
</comment>
<name>A0A853FEB0_9BURK</name>
<dbReference type="EMBL" id="JACCEW010000005">
    <property type="protein sequence ID" value="NYT38403.1"/>
    <property type="molecule type" value="Genomic_DNA"/>
</dbReference>
<feature type="short sequence motif" description="TonB box" evidence="12">
    <location>
        <begin position="39"/>
        <end position="45"/>
    </location>
</feature>
<sequence>MMSPSVLSSPRKRLALLALAGMPLIAVANIESPVNQLDTITVQGQVPIRPDDVTGVARIEKTADDLDKEQVMGIRDLLRYDPGISVNESGGRGTSTGFSMRGVDKERVAVTIDGMAQGQTLTRQHAGPWGKGQGRGSGAKNEVEYENLKLVDISQGANSVLAGSGALGGAVMMQTKDPADFLHDGKPFGAHNKIGYTSKDGRWMRSLGMGFRFSDMEGMMQYTTRAGHEIRPHRAVYDSSIDIVRYDTDASGLVTESLSARDISGPERQAPNPMTYRSASWLTKLNYAFTPAHVAGIVHEHTRQRYDLRDFFERNYWSLHAHESDNNIFMTSGNIQALAYTPTRFVYDRHRYDRTGLEYRFLPAKGATWLDSMRVRLDRQAITTNSHVHNLLCAPYPKADPECRPAPLATGTRMYLSDTRFTQKLHRFDLMATKSFTAWRKHALWVHAGIEHGKAVVADRDRSAHAYREYNHVDGRVHDLYSNSELAYITPPIQSRHVFLAVNDAIRLSNTWRLGAGLRYDRHTLNGIPGIFDETASTASPYSDLPRSRYNNLSWDIGLTHHLTPHIDLAYKSTSGFRVPSVGERLGPGFNRRMMRPSQPELKAETSRNHEIGLHMDTRYGTLSASYFHAQYANLIDVGMPSPESGLPQTPLFHNLQSVKTKGVGVKGAINLHEAWQRMPDGMQAMFALSYIRPRGDAPSNTDFIGAASYALDMLQPLRVVYGLEYNHPSSNWGAAIKTTYSAAKKTDELLRNAVTGGLITRHDSTASFGTPKWIVTDLSGYYRFNRYVTLRAAVHNVFDYRYITWESARQAERSVMNNNLSEVNPLALAAPGRNYAVNLEIKY</sequence>
<dbReference type="GO" id="GO:0044718">
    <property type="term" value="P:siderophore transmembrane transport"/>
    <property type="evidence" value="ECO:0007669"/>
    <property type="project" value="TreeGrafter"/>
</dbReference>
<dbReference type="InterPro" id="IPR039426">
    <property type="entry name" value="TonB-dep_rcpt-like"/>
</dbReference>
<keyword evidence="5 11" id="KW-0812">Transmembrane</keyword>
<evidence type="ECO:0000256" key="13">
    <source>
        <dbReference type="RuleBase" id="RU003357"/>
    </source>
</evidence>
<feature type="chain" id="PRO_5032825921" evidence="14">
    <location>
        <begin position="29"/>
        <end position="844"/>
    </location>
</feature>
<dbReference type="Gene3D" id="2.40.170.20">
    <property type="entry name" value="TonB-dependent receptor, beta-barrel domain"/>
    <property type="match status" value="1"/>
</dbReference>
<comment type="similarity">
    <text evidence="2 11 13">Belongs to the TonB-dependent receptor family.</text>
</comment>
<evidence type="ECO:0000256" key="9">
    <source>
        <dbReference type="ARBA" id="ARBA00023170"/>
    </source>
</evidence>
<dbReference type="InterPro" id="IPR010916">
    <property type="entry name" value="TonB_box_CS"/>
</dbReference>
<dbReference type="Gene3D" id="2.170.130.10">
    <property type="entry name" value="TonB-dependent receptor, plug domain"/>
    <property type="match status" value="1"/>
</dbReference>
<dbReference type="NCBIfam" id="TIGR01786">
    <property type="entry name" value="TonB-hemlactrns"/>
    <property type="match status" value="1"/>
</dbReference>
<evidence type="ECO:0000256" key="4">
    <source>
        <dbReference type="ARBA" id="ARBA00022452"/>
    </source>
</evidence>
<keyword evidence="3 11" id="KW-0813">Transport</keyword>
<evidence type="ECO:0000256" key="11">
    <source>
        <dbReference type="PROSITE-ProRule" id="PRU01360"/>
    </source>
</evidence>
<evidence type="ECO:0000313" key="17">
    <source>
        <dbReference type="EMBL" id="NYT38403.1"/>
    </source>
</evidence>
<evidence type="ECO:0000256" key="10">
    <source>
        <dbReference type="ARBA" id="ARBA00023237"/>
    </source>
</evidence>
<dbReference type="AlphaFoldDB" id="A0A853FEB0"/>
<keyword evidence="6 14" id="KW-0732">Signal</keyword>
<gene>
    <name evidence="17" type="ORF">H0A68_16085</name>
</gene>
<evidence type="ECO:0000256" key="12">
    <source>
        <dbReference type="PROSITE-ProRule" id="PRU10143"/>
    </source>
</evidence>
<keyword evidence="4 11" id="KW-1134">Transmembrane beta strand</keyword>
<dbReference type="PROSITE" id="PS00430">
    <property type="entry name" value="TONB_DEPENDENT_REC_1"/>
    <property type="match status" value="1"/>
</dbReference>
<dbReference type="Pfam" id="PF07715">
    <property type="entry name" value="Plug"/>
    <property type="match status" value="1"/>
</dbReference>
<keyword evidence="18" id="KW-1185">Reference proteome</keyword>